<keyword evidence="2" id="KW-1185">Reference proteome</keyword>
<accession>A0ACC1XR72</accession>
<dbReference type="EMBL" id="CM051401">
    <property type="protein sequence ID" value="KAJ4713656.1"/>
    <property type="molecule type" value="Genomic_DNA"/>
</dbReference>
<gene>
    <name evidence="1" type="ORF">OWV82_015714</name>
</gene>
<comment type="caution">
    <text evidence="1">The sequence shown here is derived from an EMBL/GenBank/DDBJ whole genome shotgun (WGS) entry which is preliminary data.</text>
</comment>
<sequence length="101" mass="10821">MDGIVGTHSSALTWRLLPVPYTVQSHHPPLGLGNSIHLPVSAALVTIVMESPVVLLEVHMSSLMEITECAVEPKAQVPSWRSQQCAISITRKIANGGTVNN</sequence>
<dbReference type="Proteomes" id="UP001164539">
    <property type="component" value="Chromosome 8"/>
</dbReference>
<evidence type="ECO:0000313" key="1">
    <source>
        <dbReference type="EMBL" id="KAJ4713656.1"/>
    </source>
</evidence>
<evidence type="ECO:0000313" key="2">
    <source>
        <dbReference type="Proteomes" id="UP001164539"/>
    </source>
</evidence>
<organism evidence="1 2">
    <name type="scientific">Melia azedarach</name>
    <name type="common">Chinaberry tree</name>
    <dbReference type="NCBI Taxonomy" id="155640"/>
    <lineage>
        <taxon>Eukaryota</taxon>
        <taxon>Viridiplantae</taxon>
        <taxon>Streptophyta</taxon>
        <taxon>Embryophyta</taxon>
        <taxon>Tracheophyta</taxon>
        <taxon>Spermatophyta</taxon>
        <taxon>Magnoliopsida</taxon>
        <taxon>eudicotyledons</taxon>
        <taxon>Gunneridae</taxon>
        <taxon>Pentapetalae</taxon>
        <taxon>rosids</taxon>
        <taxon>malvids</taxon>
        <taxon>Sapindales</taxon>
        <taxon>Meliaceae</taxon>
        <taxon>Melia</taxon>
    </lineage>
</organism>
<proteinExistence type="predicted"/>
<protein>
    <submittedName>
        <fullName evidence="1">Uncharacterized protein</fullName>
    </submittedName>
</protein>
<reference evidence="1 2" key="1">
    <citation type="journal article" date="2023" name="Science">
        <title>Complex scaffold remodeling in plant triterpene biosynthesis.</title>
        <authorList>
            <person name="De La Pena R."/>
            <person name="Hodgson H."/>
            <person name="Liu J.C."/>
            <person name="Stephenson M.J."/>
            <person name="Martin A.C."/>
            <person name="Owen C."/>
            <person name="Harkess A."/>
            <person name="Leebens-Mack J."/>
            <person name="Jimenez L.E."/>
            <person name="Osbourn A."/>
            <person name="Sattely E.S."/>
        </authorList>
    </citation>
    <scope>NUCLEOTIDE SEQUENCE [LARGE SCALE GENOMIC DNA]</scope>
    <source>
        <strain evidence="2">cv. JPN11</strain>
        <tissue evidence="1">Leaf</tissue>
    </source>
</reference>
<name>A0ACC1XR72_MELAZ</name>